<feature type="chain" id="PRO_5047437326" description="Outer membrane protein assembly factor BamE" evidence="1">
    <location>
        <begin position="31"/>
        <end position="133"/>
    </location>
</feature>
<evidence type="ECO:0000256" key="1">
    <source>
        <dbReference type="SAM" id="SignalP"/>
    </source>
</evidence>
<proteinExistence type="predicted"/>
<reference evidence="3" key="1">
    <citation type="journal article" date="2019" name="Int. J. Syst. Evol. Microbiol.">
        <title>The Global Catalogue of Microorganisms (GCM) 10K type strain sequencing project: providing services to taxonomists for standard genome sequencing and annotation.</title>
        <authorList>
            <consortium name="The Broad Institute Genomics Platform"/>
            <consortium name="The Broad Institute Genome Sequencing Center for Infectious Disease"/>
            <person name="Wu L."/>
            <person name="Ma J."/>
        </authorList>
    </citation>
    <scope>NUCLEOTIDE SEQUENCE [LARGE SCALE GENOMIC DNA]</scope>
    <source>
        <strain evidence="3">JCM 18459</strain>
    </source>
</reference>
<sequence length="133" mass="13790">MPVSRIVPLSWRVVAGLLLVIAVGSLVASAADAEPSGSGAAPTAVAASGDRQAKRVVTRAEYRQVKPGMSRDRVERIFGAGGGCSSRVEHGHKRFYPATTGSVSVEYAWGAQGILRVILHDGKAFAVASTCGL</sequence>
<gene>
    <name evidence="2" type="ORF">GCM10023340_09810</name>
</gene>
<organism evidence="2 3">
    <name type="scientific">Nocardioides marinquilinus</name>
    <dbReference type="NCBI Taxonomy" id="1210400"/>
    <lineage>
        <taxon>Bacteria</taxon>
        <taxon>Bacillati</taxon>
        <taxon>Actinomycetota</taxon>
        <taxon>Actinomycetes</taxon>
        <taxon>Propionibacteriales</taxon>
        <taxon>Nocardioidaceae</taxon>
        <taxon>Nocardioides</taxon>
    </lineage>
</organism>
<keyword evidence="1" id="KW-0732">Signal</keyword>
<dbReference type="Gene3D" id="3.10.450.730">
    <property type="entry name" value="BLIP domain"/>
    <property type="match status" value="1"/>
</dbReference>
<comment type="caution">
    <text evidence="2">The sequence shown here is derived from an EMBL/GenBank/DDBJ whole genome shotgun (WGS) entry which is preliminary data.</text>
</comment>
<dbReference type="Proteomes" id="UP001500221">
    <property type="component" value="Unassembled WGS sequence"/>
</dbReference>
<name>A0ABP9PB42_9ACTN</name>
<evidence type="ECO:0000313" key="3">
    <source>
        <dbReference type="Proteomes" id="UP001500221"/>
    </source>
</evidence>
<feature type="signal peptide" evidence="1">
    <location>
        <begin position="1"/>
        <end position="30"/>
    </location>
</feature>
<evidence type="ECO:0008006" key="4">
    <source>
        <dbReference type="Google" id="ProtNLM"/>
    </source>
</evidence>
<evidence type="ECO:0000313" key="2">
    <source>
        <dbReference type="EMBL" id="GAA5143722.1"/>
    </source>
</evidence>
<dbReference type="EMBL" id="BAABKG010000001">
    <property type="protein sequence ID" value="GAA5143722.1"/>
    <property type="molecule type" value="Genomic_DNA"/>
</dbReference>
<accession>A0ABP9PB42</accession>
<keyword evidence="3" id="KW-1185">Reference proteome</keyword>
<protein>
    <recommendedName>
        <fullName evidence="4">Outer membrane protein assembly factor BamE</fullName>
    </recommendedName>
</protein>